<reference evidence="2 3" key="1">
    <citation type="journal article" date="2014" name="PLoS Genet.">
        <title>Analysis of the Phlebiopsis gigantea genome, transcriptome and secretome provides insight into its pioneer colonization strategies of wood.</title>
        <authorList>
            <person name="Hori C."/>
            <person name="Ishida T."/>
            <person name="Igarashi K."/>
            <person name="Samejima M."/>
            <person name="Suzuki H."/>
            <person name="Master E."/>
            <person name="Ferreira P."/>
            <person name="Ruiz-Duenas F.J."/>
            <person name="Held B."/>
            <person name="Canessa P."/>
            <person name="Larrondo L.F."/>
            <person name="Schmoll M."/>
            <person name="Druzhinina I.S."/>
            <person name="Kubicek C.P."/>
            <person name="Gaskell J.A."/>
            <person name="Kersten P."/>
            <person name="St John F."/>
            <person name="Glasner J."/>
            <person name="Sabat G."/>
            <person name="Splinter BonDurant S."/>
            <person name="Syed K."/>
            <person name="Yadav J."/>
            <person name="Mgbeahuruike A.C."/>
            <person name="Kovalchuk A."/>
            <person name="Asiegbu F.O."/>
            <person name="Lackner G."/>
            <person name="Hoffmeister D."/>
            <person name="Rencoret J."/>
            <person name="Gutierrez A."/>
            <person name="Sun H."/>
            <person name="Lindquist E."/>
            <person name="Barry K."/>
            <person name="Riley R."/>
            <person name="Grigoriev I.V."/>
            <person name="Henrissat B."/>
            <person name="Kues U."/>
            <person name="Berka R.M."/>
            <person name="Martinez A.T."/>
            <person name="Covert S.F."/>
            <person name="Blanchette R.A."/>
            <person name="Cullen D."/>
        </authorList>
    </citation>
    <scope>NUCLEOTIDE SEQUENCE [LARGE SCALE GENOMIC DNA]</scope>
    <source>
        <strain evidence="2 3">11061_1 CR5-6</strain>
    </source>
</reference>
<dbReference type="InterPro" id="IPR036770">
    <property type="entry name" value="Ankyrin_rpt-contain_sf"/>
</dbReference>
<dbReference type="SUPFAM" id="SSF144232">
    <property type="entry name" value="HIT/MYND zinc finger-like"/>
    <property type="match status" value="1"/>
</dbReference>
<accession>A0A0C3RRL2</accession>
<name>A0A0C3RRL2_PHLG1</name>
<feature type="region of interest" description="Disordered" evidence="1">
    <location>
        <begin position="214"/>
        <end position="241"/>
    </location>
</feature>
<keyword evidence="3" id="KW-1185">Reference proteome</keyword>
<proteinExistence type="predicted"/>
<sequence>MTSTRTQYHPCLPQKLLDELNSDPLVSAKPSKIYSQPFEQFRVQALSQKSSCEMKVVLGDDQTGSSPSVLELRIVDKIDLFVKGQDRTFLHLAAKKADIPLAYEAIRIGTAVNWKDKDGVTALLLACDMLRATRAGRQVPRRCATMFLDEETERHRPIAVLLIEQHADVNVGGETPLSVAAEACLLASGRAPHTPRRDRALCRTARIPRIAHRGAARPAPVARAHTTTRADPRSPRPRPCWSGKLLQERHAAGEQPHPAAYLCHCGRGRPYGRCCAKEDFRMVESWSADEDWIRPAKTMQLPLPGDGAFRAGLAHSEDLLFRRMLGGLPPDVVDPAFLHALTSVDFVPRVWTGQLSKGECKRRVDEWNAAGADRRSVFDIALRAKIGLNGGPLYKHCEGQNCSNVEARDVRKTKCCGSPWTDGLPRQIVYCSQSCQVSDWPRHEDQCRSHKEQQLKTQDARGRSSACTRERPQTWAWARRLLVSTLGRLRVGEEVD</sequence>
<gene>
    <name evidence="2" type="ORF">PHLGIDRAFT_122182</name>
</gene>
<dbReference type="HOGENOM" id="CLU_034220_0_0_1"/>
<dbReference type="OrthoDB" id="2792537at2759"/>
<dbReference type="EMBL" id="KN840655">
    <property type="protein sequence ID" value="KIP02756.1"/>
    <property type="molecule type" value="Genomic_DNA"/>
</dbReference>
<feature type="compositionally biased region" description="Low complexity" evidence="1">
    <location>
        <begin position="216"/>
        <end position="227"/>
    </location>
</feature>
<protein>
    <submittedName>
        <fullName evidence="2">Uncharacterized protein</fullName>
    </submittedName>
</protein>
<dbReference type="Proteomes" id="UP000053257">
    <property type="component" value="Unassembled WGS sequence"/>
</dbReference>
<dbReference type="SUPFAM" id="SSF48403">
    <property type="entry name" value="Ankyrin repeat"/>
    <property type="match status" value="1"/>
</dbReference>
<organism evidence="2 3">
    <name type="scientific">Phlebiopsis gigantea (strain 11061_1 CR5-6)</name>
    <name type="common">White-rot fungus</name>
    <name type="synonym">Peniophora gigantea</name>
    <dbReference type="NCBI Taxonomy" id="745531"/>
    <lineage>
        <taxon>Eukaryota</taxon>
        <taxon>Fungi</taxon>
        <taxon>Dikarya</taxon>
        <taxon>Basidiomycota</taxon>
        <taxon>Agaricomycotina</taxon>
        <taxon>Agaricomycetes</taxon>
        <taxon>Polyporales</taxon>
        <taxon>Phanerochaetaceae</taxon>
        <taxon>Phlebiopsis</taxon>
    </lineage>
</organism>
<dbReference type="Gene3D" id="1.25.40.20">
    <property type="entry name" value="Ankyrin repeat-containing domain"/>
    <property type="match status" value="1"/>
</dbReference>
<dbReference type="STRING" id="745531.A0A0C3RRL2"/>
<evidence type="ECO:0000313" key="3">
    <source>
        <dbReference type="Proteomes" id="UP000053257"/>
    </source>
</evidence>
<evidence type="ECO:0000256" key="1">
    <source>
        <dbReference type="SAM" id="MobiDB-lite"/>
    </source>
</evidence>
<evidence type="ECO:0000313" key="2">
    <source>
        <dbReference type="EMBL" id="KIP02756.1"/>
    </source>
</evidence>
<dbReference type="AlphaFoldDB" id="A0A0C3RRL2"/>